<protein>
    <submittedName>
        <fullName evidence="3">Pimeloyl-ACP methyl ester carboxylesterase</fullName>
    </submittedName>
</protein>
<evidence type="ECO:0000259" key="2">
    <source>
        <dbReference type="Pfam" id="PF00561"/>
    </source>
</evidence>
<proteinExistence type="predicted"/>
<dbReference type="InterPro" id="IPR029058">
    <property type="entry name" value="AB_hydrolase_fold"/>
</dbReference>
<dbReference type="InterPro" id="IPR000073">
    <property type="entry name" value="AB_hydrolase_1"/>
</dbReference>
<dbReference type="Pfam" id="PF00561">
    <property type="entry name" value="Abhydrolase_1"/>
    <property type="match status" value="1"/>
</dbReference>
<reference evidence="3 4" key="1">
    <citation type="submission" date="2020-07" db="EMBL/GenBank/DDBJ databases">
        <title>Sequencing the genomes of 1000 actinobacteria strains.</title>
        <authorList>
            <person name="Klenk H.-P."/>
        </authorList>
    </citation>
    <scope>NUCLEOTIDE SEQUENCE [LARGE SCALE GENOMIC DNA]</scope>
    <source>
        <strain evidence="3 4">DSM 15166</strain>
    </source>
</reference>
<evidence type="ECO:0000313" key="4">
    <source>
        <dbReference type="Proteomes" id="UP000521075"/>
    </source>
</evidence>
<keyword evidence="1" id="KW-0575">Peroxidase</keyword>
<dbReference type="PANTHER" id="PTHR43433:SF10">
    <property type="entry name" value="AB HYDROLASE-1 DOMAIN-CONTAINING PROTEIN"/>
    <property type="match status" value="1"/>
</dbReference>
<gene>
    <name evidence="3" type="ORF">HNR14_000901</name>
</gene>
<sequence>MTDTAGRTIAWCELGDPAGRPALVAHGSPGSRYQLLPLHASARAAGIRLIAPDRPGFGLTDPSEDRAFHSWDDDAIALLDHLGLDSVPVVGFSGGAGYALGLAAAHPDRVEKLVLACGMIPGAPAGELRARLPLITLLYRACRYVPWVATAMLEGRGPFRSTRAANVDSWPAGDRRVMTDPASQALTAPDGAEGMRQGARAAVTDLARYYRALPEPLEAISVPTVQLHGDADVNVPIAVARWARDRLPASRLVEIPDGGHYFLVENPAPLLDALAG</sequence>
<dbReference type="PRINTS" id="PR00412">
    <property type="entry name" value="EPOXHYDRLASE"/>
</dbReference>
<dbReference type="RefSeq" id="WP_179700056.1">
    <property type="nucleotide sequence ID" value="NZ_BAAAHA010000004.1"/>
</dbReference>
<dbReference type="Proteomes" id="UP000521075">
    <property type="component" value="Unassembled WGS sequence"/>
</dbReference>
<organism evidence="3 4">
    <name type="scientific">Leifsonia naganoensis</name>
    <dbReference type="NCBI Taxonomy" id="150025"/>
    <lineage>
        <taxon>Bacteria</taxon>
        <taxon>Bacillati</taxon>
        <taxon>Actinomycetota</taxon>
        <taxon>Actinomycetes</taxon>
        <taxon>Micrococcales</taxon>
        <taxon>Microbacteriaceae</taxon>
        <taxon>Leifsonia</taxon>
    </lineage>
</organism>
<name>A0A853DSH1_9MICO</name>
<dbReference type="InterPro" id="IPR050471">
    <property type="entry name" value="AB_hydrolase"/>
</dbReference>
<keyword evidence="1" id="KW-0560">Oxidoreductase</keyword>
<dbReference type="PRINTS" id="PR00111">
    <property type="entry name" value="ABHYDROLASE"/>
</dbReference>
<dbReference type="PANTHER" id="PTHR43433">
    <property type="entry name" value="HYDROLASE, ALPHA/BETA FOLD FAMILY PROTEIN"/>
    <property type="match status" value="1"/>
</dbReference>
<feature type="domain" description="AB hydrolase-1" evidence="2">
    <location>
        <begin position="23"/>
        <end position="267"/>
    </location>
</feature>
<dbReference type="AlphaFoldDB" id="A0A853DSH1"/>
<dbReference type="Gene3D" id="3.40.50.1820">
    <property type="entry name" value="alpha/beta hydrolase"/>
    <property type="match status" value="1"/>
</dbReference>
<dbReference type="SUPFAM" id="SSF53474">
    <property type="entry name" value="alpha/beta-Hydrolases"/>
    <property type="match status" value="1"/>
</dbReference>
<keyword evidence="4" id="KW-1185">Reference proteome</keyword>
<dbReference type="GO" id="GO:0004601">
    <property type="term" value="F:peroxidase activity"/>
    <property type="evidence" value="ECO:0007669"/>
    <property type="project" value="UniProtKB-KW"/>
</dbReference>
<comment type="caution">
    <text evidence="3">The sequence shown here is derived from an EMBL/GenBank/DDBJ whole genome shotgun (WGS) entry which is preliminary data.</text>
</comment>
<evidence type="ECO:0000256" key="1">
    <source>
        <dbReference type="ARBA" id="ARBA00022559"/>
    </source>
</evidence>
<evidence type="ECO:0000313" key="3">
    <source>
        <dbReference type="EMBL" id="NYK09020.1"/>
    </source>
</evidence>
<dbReference type="EMBL" id="JACCHJ010000001">
    <property type="protein sequence ID" value="NYK09020.1"/>
    <property type="molecule type" value="Genomic_DNA"/>
</dbReference>
<accession>A0A853DSH1</accession>
<dbReference type="InterPro" id="IPR000639">
    <property type="entry name" value="Epox_hydrolase-like"/>
</dbReference>